<dbReference type="EMBL" id="KV407466">
    <property type="protein sequence ID" value="KZF19417.1"/>
    <property type="molecule type" value="Genomic_DNA"/>
</dbReference>
<keyword evidence="6 9" id="KW-0472">Membrane</keyword>
<dbReference type="RefSeq" id="XP_018184972.1">
    <property type="nucleotide sequence ID" value="XM_018335506.1"/>
</dbReference>
<dbReference type="Gene3D" id="1.20.144.10">
    <property type="entry name" value="Phosphatidic acid phosphatase type 2/haloperoxidase"/>
    <property type="match status" value="1"/>
</dbReference>
<protein>
    <submittedName>
        <fullName evidence="11">PAP2 domain protein</fullName>
    </submittedName>
</protein>
<proteinExistence type="inferred from homology"/>
<name>A0A164ZRF3_XYLHT</name>
<evidence type="ECO:0000256" key="8">
    <source>
        <dbReference type="SAM" id="MobiDB-lite"/>
    </source>
</evidence>
<evidence type="ECO:0000256" key="5">
    <source>
        <dbReference type="ARBA" id="ARBA00022989"/>
    </source>
</evidence>
<organism evidence="11 12">
    <name type="scientific">Xylona heveae (strain CBS 132557 / TC161)</name>
    <dbReference type="NCBI Taxonomy" id="1328760"/>
    <lineage>
        <taxon>Eukaryota</taxon>
        <taxon>Fungi</taxon>
        <taxon>Dikarya</taxon>
        <taxon>Ascomycota</taxon>
        <taxon>Pezizomycotina</taxon>
        <taxon>Xylonomycetes</taxon>
        <taxon>Xylonales</taxon>
        <taxon>Xylonaceae</taxon>
        <taxon>Xylona</taxon>
    </lineage>
</organism>
<evidence type="ECO:0000256" key="1">
    <source>
        <dbReference type="ARBA" id="ARBA00004477"/>
    </source>
</evidence>
<dbReference type="CDD" id="cd03388">
    <property type="entry name" value="PAP2_SPPase1"/>
    <property type="match status" value="1"/>
</dbReference>
<feature type="transmembrane region" description="Helical" evidence="9">
    <location>
        <begin position="219"/>
        <end position="240"/>
    </location>
</feature>
<feature type="transmembrane region" description="Helical" evidence="9">
    <location>
        <begin position="168"/>
        <end position="186"/>
    </location>
</feature>
<evidence type="ECO:0000256" key="3">
    <source>
        <dbReference type="ARBA" id="ARBA00022801"/>
    </source>
</evidence>
<dbReference type="GO" id="GO:0005789">
    <property type="term" value="C:endoplasmic reticulum membrane"/>
    <property type="evidence" value="ECO:0007669"/>
    <property type="project" value="UniProtKB-SubCell"/>
</dbReference>
<feature type="transmembrane region" description="Helical" evidence="9">
    <location>
        <begin position="61"/>
        <end position="86"/>
    </location>
</feature>
<keyword evidence="4" id="KW-0256">Endoplasmic reticulum</keyword>
<comment type="subcellular location">
    <subcellularLocation>
        <location evidence="1">Endoplasmic reticulum membrane</location>
        <topology evidence="1">Multi-pass membrane protein</topology>
    </subcellularLocation>
</comment>
<dbReference type="STRING" id="1328760.A0A164ZRF3"/>
<evidence type="ECO:0000313" key="12">
    <source>
        <dbReference type="Proteomes" id="UP000076632"/>
    </source>
</evidence>
<feature type="region of interest" description="Disordered" evidence="8">
    <location>
        <begin position="415"/>
        <end position="455"/>
    </location>
</feature>
<feature type="transmembrane region" description="Helical" evidence="9">
    <location>
        <begin position="516"/>
        <end position="535"/>
    </location>
</feature>
<dbReference type="GO" id="GO:0042392">
    <property type="term" value="F:sphingosine-1-phosphate phosphatase activity"/>
    <property type="evidence" value="ECO:0007669"/>
    <property type="project" value="TreeGrafter"/>
</dbReference>
<dbReference type="InParanoid" id="A0A164ZRF3"/>
<dbReference type="Proteomes" id="UP000076632">
    <property type="component" value="Unassembled WGS sequence"/>
</dbReference>
<keyword evidence="12" id="KW-1185">Reference proteome</keyword>
<dbReference type="AlphaFoldDB" id="A0A164ZRF3"/>
<dbReference type="OrthoDB" id="301434at2759"/>
<dbReference type="Pfam" id="PF01569">
    <property type="entry name" value="PAP2"/>
    <property type="match status" value="1"/>
</dbReference>
<evidence type="ECO:0000313" key="11">
    <source>
        <dbReference type="EMBL" id="KZF19417.1"/>
    </source>
</evidence>
<dbReference type="SUPFAM" id="SSF48317">
    <property type="entry name" value="Acid phosphatase/Vanadium-dependent haloperoxidase"/>
    <property type="match status" value="1"/>
</dbReference>
<dbReference type="PANTHER" id="PTHR14969">
    <property type="entry name" value="SPHINGOSINE-1-PHOSPHATE PHOSPHOHYDROLASE"/>
    <property type="match status" value="1"/>
</dbReference>
<evidence type="ECO:0000259" key="10">
    <source>
        <dbReference type="SMART" id="SM00014"/>
    </source>
</evidence>
<keyword evidence="2 9" id="KW-0812">Transmembrane</keyword>
<dbReference type="OMA" id="ADDCPCY"/>
<evidence type="ECO:0000256" key="4">
    <source>
        <dbReference type="ARBA" id="ARBA00022824"/>
    </source>
</evidence>
<sequence>MTVAPESGKPDAGLRSLDHYKDRLPVWRYRMRQALIPLTRWETPYLGAIQSKVRTPTLDSYFAFTANLGTHTFFMIFLPILFWFGWTTIGRAMVHMLASGVFLSGFLKDLMCLPRPLSPPLQRITMSGSAALEYGFPSTHSTNAVSVASYILFLVSSSEDQIDPRMKILVQVSVYLYAGSIILGRLYCGMHGFFDVVTGTMLGFLIAAVQWVWGETFDNYIHASTWIVPFLITAGLIILVRVHPEPADDCPCFDDSVAFAGVFIGAEWAVWHFGQTALAWNEPVPSTTPYQFQAMGVTRSILRLLFGTLVIFAWREVMKPTLLKGLPPLFRVIERLGLSLPRRYFLPATEYKRVPSHLRVDSIFPSVRDLPGMLSNIRHPRKRAVSVGPQSAADAYEALARREQRRRESLQKDGALIAGQSSDNSPQQSVPNGPVNRKTGAGPFRNGLSSDSLPSSEAASVNASVSAIDGAPVPSEPFPQFAMEVSTPPVNLENDQQGEQDEKDMFLMLEKPRVRYDVEVVTKLIVYFGIAWWVIEGMPFLFELVGLGMPKQTI</sequence>
<dbReference type="InterPro" id="IPR000326">
    <property type="entry name" value="PAP2/HPO"/>
</dbReference>
<feature type="transmembrane region" description="Helical" evidence="9">
    <location>
        <begin position="193"/>
        <end position="213"/>
    </location>
</feature>
<feature type="domain" description="Phosphatidic acid phosphatase type 2/haloperoxidase" evidence="10">
    <location>
        <begin position="89"/>
        <end position="211"/>
    </location>
</feature>
<dbReference type="GeneID" id="28900643"/>
<evidence type="ECO:0000256" key="9">
    <source>
        <dbReference type="SAM" id="Phobius"/>
    </source>
</evidence>
<reference evidence="11 12" key="1">
    <citation type="journal article" date="2016" name="Fungal Biol.">
        <title>The genome of Xylona heveae provides a window into fungal endophytism.</title>
        <authorList>
            <person name="Gazis R."/>
            <person name="Kuo A."/>
            <person name="Riley R."/>
            <person name="LaButti K."/>
            <person name="Lipzen A."/>
            <person name="Lin J."/>
            <person name="Amirebrahimi M."/>
            <person name="Hesse C.N."/>
            <person name="Spatafora J.W."/>
            <person name="Henrissat B."/>
            <person name="Hainaut M."/>
            <person name="Grigoriev I.V."/>
            <person name="Hibbett D.S."/>
        </authorList>
    </citation>
    <scope>NUCLEOTIDE SEQUENCE [LARGE SCALE GENOMIC DNA]</scope>
    <source>
        <strain evidence="11 12">TC161</strain>
    </source>
</reference>
<keyword evidence="3" id="KW-0378">Hydrolase</keyword>
<evidence type="ECO:0000256" key="7">
    <source>
        <dbReference type="ARBA" id="ARBA00038324"/>
    </source>
</evidence>
<gene>
    <name evidence="11" type="ORF">L228DRAFT_271227</name>
</gene>
<accession>A0A164ZRF3</accession>
<comment type="similarity">
    <text evidence="7">Belongs to the type 2 lipid phosphate phosphatase family.</text>
</comment>
<evidence type="ECO:0000256" key="6">
    <source>
        <dbReference type="ARBA" id="ARBA00023136"/>
    </source>
</evidence>
<dbReference type="PANTHER" id="PTHR14969:SF28">
    <property type="entry name" value="DIHYDROSPHINGOSINE 1-PHOSPHATE PHOSPHATASE LCB3-RELATED"/>
    <property type="match status" value="1"/>
</dbReference>
<dbReference type="FunCoup" id="A0A164ZRF3">
    <property type="interactions" value="352"/>
</dbReference>
<keyword evidence="5 9" id="KW-1133">Transmembrane helix</keyword>
<evidence type="ECO:0000256" key="2">
    <source>
        <dbReference type="ARBA" id="ARBA00022692"/>
    </source>
</evidence>
<dbReference type="InterPro" id="IPR036938">
    <property type="entry name" value="PAP2/HPO_sf"/>
</dbReference>
<feature type="transmembrane region" description="Helical" evidence="9">
    <location>
        <begin position="252"/>
        <end position="274"/>
    </location>
</feature>
<feature type="compositionally biased region" description="Polar residues" evidence="8">
    <location>
        <begin position="419"/>
        <end position="431"/>
    </location>
</feature>
<dbReference type="SMART" id="SM00014">
    <property type="entry name" value="acidPPc"/>
    <property type="match status" value="1"/>
</dbReference>